<keyword evidence="2" id="KW-0378">Hydrolase</keyword>
<name>A0AAE3VDV8_9BACT</name>
<dbReference type="RefSeq" id="WP_307259932.1">
    <property type="nucleotide sequence ID" value="NZ_JAUSVL010000001.1"/>
</dbReference>
<evidence type="ECO:0000313" key="3">
    <source>
        <dbReference type="Proteomes" id="UP001238163"/>
    </source>
</evidence>
<keyword evidence="2" id="KW-0645">Protease</keyword>
<gene>
    <name evidence="2" type="ORF">J3R75_000708</name>
</gene>
<dbReference type="InterPro" id="IPR011990">
    <property type="entry name" value="TPR-like_helical_dom_sf"/>
</dbReference>
<dbReference type="Pfam" id="PF14559">
    <property type="entry name" value="TPR_19"/>
    <property type="match status" value="1"/>
</dbReference>
<dbReference type="PROSITE" id="PS50005">
    <property type="entry name" value="TPR"/>
    <property type="match status" value="1"/>
</dbReference>
<reference evidence="2" key="1">
    <citation type="submission" date="2023-07" db="EMBL/GenBank/DDBJ databases">
        <title>Genomic Encyclopedia of Type Strains, Phase IV (KMG-IV): sequencing the most valuable type-strain genomes for metagenomic binning, comparative biology and taxonomic classification.</title>
        <authorList>
            <person name="Goeker M."/>
        </authorList>
    </citation>
    <scope>NUCLEOTIDE SEQUENCE</scope>
    <source>
        <strain evidence="2">DSM 24202</strain>
    </source>
</reference>
<dbReference type="Pfam" id="PF13181">
    <property type="entry name" value="TPR_8"/>
    <property type="match status" value="1"/>
</dbReference>
<dbReference type="AlphaFoldDB" id="A0AAE3VDV8"/>
<feature type="repeat" description="TPR" evidence="1">
    <location>
        <begin position="293"/>
        <end position="326"/>
    </location>
</feature>
<organism evidence="2 3">
    <name type="scientific">Oligosphaera ethanolica</name>
    <dbReference type="NCBI Taxonomy" id="760260"/>
    <lineage>
        <taxon>Bacteria</taxon>
        <taxon>Pseudomonadati</taxon>
        <taxon>Lentisphaerota</taxon>
        <taxon>Oligosphaeria</taxon>
        <taxon>Oligosphaerales</taxon>
        <taxon>Oligosphaeraceae</taxon>
        <taxon>Oligosphaera</taxon>
    </lineage>
</organism>
<sequence length="550" mass="60757">MTDLRLSASSATEAAAWAEYAKGLYVLGGDGATFADAAPHFARALLHLPDSPYLLRALIGPRLVAKEWDACLADLAPVVAAHPGAVMPNLIYADLLEETDKRDEAIAHLQRTLTTTAWGDARVVKELAQKLWAAKQGKAAAELYAQAMRHESLRDDVSFACAAAALWHAYAEIVLVEVPEPGWGLRRQAAAWRKRARRQAVALAKRLGAVPEASAASEASGLDERLMVGSLLADVGEWDRLGDYIDRLSPVMTGGSARYAWADLRLRLLRQREDLAGMRSLYGQLLADMLIPRPLLFAAGEFYLEHDQLAEAIEAFERLQGMEPDNIGLRLQLAHIYLQANDPQRGMALLAPVSVLPPRGLLLRAYLWRKQGDQERAYADMKKAGEAAQTRKDDDFFDTGYYFTLAMICETTGRIDEAIELCRIAYKREPENPACANFLGYLLADHNRELAYARELIDQALAKEPDSIAYLDSRAWVYYRQGLFYDAMLVMADLLQRGVEQEDSDGVIADHAGDIFAANGYARLAAFYWGLALDKNTGDAAGKIRAKMAP</sequence>
<protein>
    <submittedName>
        <fullName evidence="2">Zn-dependent protease</fullName>
    </submittedName>
</protein>
<evidence type="ECO:0000313" key="2">
    <source>
        <dbReference type="EMBL" id="MDQ0288601.1"/>
    </source>
</evidence>
<dbReference type="GO" id="GO:0008233">
    <property type="term" value="F:peptidase activity"/>
    <property type="evidence" value="ECO:0007669"/>
    <property type="project" value="UniProtKB-KW"/>
</dbReference>
<dbReference type="EMBL" id="JAUSVL010000001">
    <property type="protein sequence ID" value="MDQ0288601.1"/>
    <property type="molecule type" value="Genomic_DNA"/>
</dbReference>
<dbReference type="Gene3D" id="1.25.40.10">
    <property type="entry name" value="Tetratricopeptide repeat domain"/>
    <property type="match status" value="3"/>
</dbReference>
<proteinExistence type="predicted"/>
<dbReference type="InterPro" id="IPR019734">
    <property type="entry name" value="TPR_rpt"/>
</dbReference>
<dbReference type="SUPFAM" id="SSF48452">
    <property type="entry name" value="TPR-like"/>
    <property type="match status" value="3"/>
</dbReference>
<dbReference type="Proteomes" id="UP001238163">
    <property type="component" value="Unassembled WGS sequence"/>
</dbReference>
<accession>A0AAE3VDV8</accession>
<comment type="caution">
    <text evidence="2">The sequence shown here is derived from an EMBL/GenBank/DDBJ whole genome shotgun (WGS) entry which is preliminary data.</text>
</comment>
<dbReference type="SMART" id="SM00028">
    <property type="entry name" value="TPR"/>
    <property type="match status" value="4"/>
</dbReference>
<evidence type="ECO:0000256" key="1">
    <source>
        <dbReference type="PROSITE-ProRule" id="PRU00339"/>
    </source>
</evidence>
<dbReference type="GO" id="GO:0006508">
    <property type="term" value="P:proteolysis"/>
    <property type="evidence" value="ECO:0007669"/>
    <property type="project" value="UniProtKB-KW"/>
</dbReference>
<keyword evidence="1" id="KW-0802">TPR repeat</keyword>
<keyword evidence="3" id="KW-1185">Reference proteome</keyword>